<dbReference type="InterPro" id="IPR004619">
    <property type="entry name" value="Type_III_PanK"/>
</dbReference>
<evidence type="ECO:0000256" key="12">
    <source>
        <dbReference type="ARBA" id="ARBA00022958"/>
    </source>
</evidence>
<dbReference type="InterPro" id="IPR043129">
    <property type="entry name" value="ATPase_NBD"/>
</dbReference>
<evidence type="ECO:0000256" key="11">
    <source>
        <dbReference type="ARBA" id="ARBA00022840"/>
    </source>
</evidence>
<protein>
    <recommendedName>
        <fullName evidence="15 16">Type III pantothenate kinase</fullName>
        <ecNumber evidence="6 16">2.7.1.33</ecNumber>
    </recommendedName>
    <alternativeName>
        <fullName evidence="16">PanK-III</fullName>
    </alternativeName>
    <alternativeName>
        <fullName evidence="16">Pantothenic acid kinase</fullName>
    </alternativeName>
</protein>
<dbReference type="AlphaFoldDB" id="A0A9D9DV36"/>
<comment type="function">
    <text evidence="16">Catalyzes the phosphorylation of pantothenate (Pan), the first step in CoA biosynthesis.</text>
</comment>
<dbReference type="GO" id="GO:0005524">
    <property type="term" value="F:ATP binding"/>
    <property type="evidence" value="ECO:0007669"/>
    <property type="project" value="UniProtKB-UniRule"/>
</dbReference>
<feature type="binding site" evidence="16">
    <location>
        <position position="177"/>
    </location>
    <ligand>
        <name>substrate</name>
    </ligand>
</feature>
<dbReference type="SUPFAM" id="SSF53067">
    <property type="entry name" value="Actin-like ATPase domain"/>
    <property type="match status" value="2"/>
</dbReference>
<evidence type="ECO:0000256" key="7">
    <source>
        <dbReference type="ARBA" id="ARBA00022490"/>
    </source>
</evidence>
<evidence type="ECO:0000256" key="10">
    <source>
        <dbReference type="ARBA" id="ARBA00022777"/>
    </source>
</evidence>
<reference evidence="17" key="1">
    <citation type="submission" date="2020-10" db="EMBL/GenBank/DDBJ databases">
        <authorList>
            <person name="Gilroy R."/>
        </authorList>
    </citation>
    <scope>NUCLEOTIDE SEQUENCE</scope>
    <source>
        <strain evidence="17">2889</strain>
    </source>
</reference>
<sequence length="251" mass="28551">MRKKLVIDIGNTVTKLGVFEEKKLLCTQWHEAITPQDIENIQSRYPDLDAAIVCTVAREPVFLARALAKFSYFIDWQSYMPDLKIPVRLNYQHPETLGRDRVAVASAVRSLYPDENVLCIVFGSCVTYNVVDKTACFLGGAISPGLNMRLRAMHRFTEALPMVDIKQERCTDQINDTQTALYSGALDGLRYEVEGYIARYEKRFPNLRVVLTGGNSGYFEKSLNYRIFAHQNLVLTGLNEILDLNGSQKWE</sequence>
<keyword evidence="12 16" id="KW-0630">Potassium</keyword>
<evidence type="ECO:0000313" key="17">
    <source>
        <dbReference type="EMBL" id="MBO8432976.1"/>
    </source>
</evidence>
<comment type="subcellular location">
    <subcellularLocation>
        <location evidence="3 16">Cytoplasm</location>
    </subcellularLocation>
</comment>
<organism evidence="17 18">
    <name type="scientific">Candidatus Pullibacteroides excrementavium</name>
    <dbReference type="NCBI Taxonomy" id="2840905"/>
    <lineage>
        <taxon>Bacteria</taxon>
        <taxon>Pseudomonadati</taxon>
        <taxon>Bacteroidota</taxon>
        <taxon>Bacteroidia</taxon>
        <taxon>Bacteroidales</taxon>
        <taxon>Candidatus Pullibacteroides</taxon>
    </lineage>
</organism>
<evidence type="ECO:0000256" key="13">
    <source>
        <dbReference type="ARBA" id="ARBA00022993"/>
    </source>
</evidence>
<evidence type="ECO:0000313" key="18">
    <source>
        <dbReference type="Proteomes" id="UP000823612"/>
    </source>
</evidence>
<feature type="binding site" evidence="16">
    <location>
        <position position="124"/>
    </location>
    <ligand>
        <name>ATP</name>
        <dbReference type="ChEBI" id="CHEBI:30616"/>
    </ligand>
</feature>
<keyword evidence="7 16" id="KW-0963">Cytoplasm</keyword>
<dbReference type="HAMAP" id="MF_01274">
    <property type="entry name" value="Pantothen_kinase_3"/>
    <property type="match status" value="1"/>
</dbReference>
<dbReference type="Pfam" id="PF03309">
    <property type="entry name" value="Pan_kinase"/>
    <property type="match status" value="1"/>
</dbReference>
<evidence type="ECO:0000256" key="14">
    <source>
        <dbReference type="ARBA" id="ARBA00038036"/>
    </source>
</evidence>
<dbReference type="Proteomes" id="UP000823612">
    <property type="component" value="Unassembled WGS sequence"/>
</dbReference>
<dbReference type="GO" id="GO:0005737">
    <property type="term" value="C:cytoplasm"/>
    <property type="evidence" value="ECO:0007669"/>
    <property type="project" value="UniProtKB-SubCell"/>
</dbReference>
<keyword evidence="8 16" id="KW-0808">Transferase</keyword>
<comment type="caution">
    <text evidence="16">Lacks conserved residue(s) required for the propagation of feature annotation.</text>
</comment>
<evidence type="ECO:0000256" key="1">
    <source>
        <dbReference type="ARBA" id="ARBA00001206"/>
    </source>
</evidence>
<dbReference type="NCBIfam" id="TIGR00671">
    <property type="entry name" value="baf"/>
    <property type="match status" value="1"/>
</dbReference>
<feature type="binding site" evidence="16">
    <location>
        <begin position="8"/>
        <end position="15"/>
    </location>
    <ligand>
        <name>ATP</name>
        <dbReference type="ChEBI" id="CHEBI:30616"/>
    </ligand>
</feature>
<evidence type="ECO:0000256" key="2">
    <source>
        <dbReference type="ARBA" id="ARBA00001958"/>
    </source>
</evidence>
<dbReference type="PANTHER" id="PTHR34265:SF1">
    <property type="entry name" value="TYPE III PANTOTHENATE KINASE"/>
    <property type="match status" value="1"/>
</dbReference>
<dbReference type="EMBL" id="JADIMZ010000101">
    <property type="protein sequence ID" value="MBO8432976.1"/>
    <property type="molecule type" value="Genomic_DNA"/>
</dbReference>
<comment type="cofactor">
    <cofactor evidence="16">
        <name>NH4(+)</name>
        <dbReference type="ChEBI" id="CHEBI:28938"/>
    </cofactor>
    <cofactor evidence="16">
        <name>K(+)</name>
        <dbReference type="ChEBI" id="CHEBI:29103"/>
    </cofactor>
    <text evidence="16">A monovalent cation. Ammonium or potassium.</text>
</comment>
<dbReference type="GO" id="GO:0004594">
    <property type="term" value="F:pantothenate kinase activity"/>
    <property type="evidence" value="ECO:0007669"/>
    <property type="project" value="UniProtKB-UniRule"/>
</dbReference>
<dbReference type="CDD" id="cd24015">
    <property type="entry name" value="ASKHA_NBD_PanK-III"/>
    <property type="match status" value="1"/>
</dbReference>
<evidence type="ECO:0000256" key="9">
    <source>
        <dbReference type="ARBA" id="ARBA00022741"/>
    </source>
</evidence>
<feature type="active site" description="Proton acceptor" evidence="16">
    <location>
        <position position="100"/>
    </location>
</feature>
<keyword evidence="9 16" id="KW-0547">Nucleotide-binding</keyword>
<reference evidence="17" key="2">
    <citation type="journal article" date="2021" name="PeerJ">
        <title>Extensive microbial diversity within the chicken gut microbiome revealed by metagenomics and culture.</title>
        <authorList>
            <person name="Gilroy R."/>
            <person name="Ravi A."/>
            <person name="Getino M."/>
            <person name="Pursley I."/>
            <person name="Horton D.L."/>
            <person name="Alikhan N.F."/>
            <person name="Baker D."/>
            <person name="Gharbi K."/>
            <person name="Hall N."/>
            <person name="Watson M."/>
            <person name="Adriaenssens E.M."/>
            <person name="Foster-Nyarko E."/>
            <person name="Jarju S."/>
            <person name="Secka A."/>
            <person name="Antonio M."/>
            <person name="Oren A."/>
            <person name="Chaudhuri R.R."/>
            <person name="La Ragione R."/>
            <person name="Hildebrand F."/>
            <person name="Pallen M.J."/>
        </authorList>
    </citation>
    <scope>NUCLEOTIDE SEQUENCE</scope>
    <source>
        <strain evidence="17">2889</strain>
    </source>
</reference>
<evidence type="ECO:0000256" key="6">
    <source>
        <dbReference type="ARBA" id="ARBA00012102"/>
    </source>
</evidence>
<dbReference type="Gene3D" id="3.30.420.40">
    <property type="match status" value="1"/>
</dbReference>
<keyword evidence="11 16" id="KW-0067">ATP-binding</keyword>
<comment type="catalytic activity">
    <reaction evidence="1 16">
        <text>(R)-pantothenate + ATP = (R)-4'-phosphopantothenate + ADP + H(+)</text>
        <dbReference type="Rhea" id="RHEA:16373"/>
        <dbReference type="ChEBI" id="CHEBI:10986"/>
        <dbReference type="ChEBI" id="CHEBI:15378"/>
        <dbReference type="ChEBI" id="CHEBI:29032"/>
        <dbReference type="ChEBI" id="CHEBI:30616"/>
        <dbReference type="ChEBI" id="CHEBI:456216"/>
        <dbReference type="EC" id="2.7.1.33"/>
    </reaction>
</comment>
<comment type="similarity">
    <text evidence="14 16">Belongs to the type III pantothenate kinase family.</text>
</comment>
<feature type="binding site" evidence="16">
    <location>
        <position position="91"/>
    </location>
    <ligand>
        <name>substrate</name>
    </ligand>
</feature>
<evidence type="ECO:0000256" key="8">
    <source>
        <dbReference type="ARBA" id="ARBA00022679"/>
    </source>
</evidence>
<dbReference type="EC" id="2.7.1.33" evidence="6 16"/>
<keyword evidence="13 16" id="KW-0173">Coenzyme A biosynthesis</keyword>
<evidence type="ECO:0000256" key="15">
    <source>
        <dbReference type="ARBA" id="ARBA00040883"/>
    </source>
</evidence>
<evidence type="ECO:0000256" key="5">
    <source>
        <dbReference type="ARBA" id="ARBA00011738"/>
    </source>
</evidence>
<comment type="cofactor">
    <cofactor evidence="2">
        <name>K(+)</name>
        <dbReference type="ChEBI" id="CHEBI:29103"/>
    </cofactor>
</comment>
<comment type="subunit">
    <text evidence="5 16">Homodimer.</text>
</comment>
<comment type="caution">
    <text evidence="17">The sequence shown here is derived from an EMBL/GenBank/DDBJ whole genome shotgun (WGS) entry which is preliminary data.</text>
</comment>
<keyword evidence="10 16" id="KW-0418">Kinase</keyword>
<comment type="pathway">
    <text evidence="4 16">Cofactor biosynthesis; coenzyme A biosynthesis; CoA from (R)-pantothenate: step 1/5.</text>
</comment>
<accession>A0A9D9DV36</accession>
<evidence type="ECO:0000256" key="16">
    <source>
        <dbReference type="HAMAP-Rule" id="MF_01274"/>
    </source>
</evidence>
<dbReference type="PANTHER" id="PTHR34265">
    <property type="entry name" value="TYPE III PANTOTHENATE KINASE"/>
    <property type="match status" value="1"/>
</dbReference>
<proteinExistence type="inferred from homology"/>
<evidence type="ECO:0000256" key="3">
    <source>
        <dbReference type="ARBA" id="ARBA00004496"/>
    </source>
</evidence>
<gene>
    <name evidence="16" type="primary">coaX</name>
    <name evidence="17" type="ORF">IAB08_06760</name>
</gene>
<name>A0A9D9DV36_9BACT</name>
<evidence type="ECO:0000256" key="4">
    <source>
        <dbReference type="ARBA" id="ARBA00005225"/>
    </source>
</evidence>
<dbReference type="GO" id="GO:0015937">
    <property type="term" value="P:coenzyme A biosynthetic process"/>
    <property type="evidence" value="ECO:0007669"/>
    <property type="project" value="UniProtKB-UniRule"/>
</dbReference>
<feature type="binding site" evidence="16">
    <location>
        <begin position="98"/>
        <end position="101"/>
    </location>
    <ligand>
        <name>substrate</name>
    </ligand>
</feature>